<accession>A0A5J5FRP3</accession>
<evidence type="ECO:0000256" key="1">
    <source>
        <dbReference type="SAM" id="SignalP"/>
    </source>
</evidence>
<protein>
    <submittedName>
        <fullName evidence="2">Uncharacterized protein</fullName>
    </submittedName>
</protein>
<name>A0A5J5FRP3_9GAMM</name>
<dbReference type="EMBL" id="VYKJ01000018">
    <property type="protein sequence ID" value="KAA8995630.1"/>
    <property type="molecule type" value="Genomic_DNA"/>
</dbReference>
<reference evidence="2 3" key="1">
    <citation type="submission" date="2019-09" db="EMBL/GenBank/DDBJ databases">
        <authorList>
            <person name="Li Y."/>
        </authorList>
    </citation>
    <scope>NUCLEOTIDE SEQUENCE [LARGE SCALE GENOMIC DNA]</scope>
    <source>
        <strain evidence="2 3">L3-3HA</strain>
    </source>
</reference>
<organism evidence="2 3">
    <name type="scientific">Affinibrenneria salicis</name>
    <dbReference type="NCBI Taxonomy" id="2590031"/>
    <lineage>
        <taxon>Bacteria</taxon>
        <taxon>Pseudomonadati</taxon>
        <taxon>Pseudomonadota</taxon>
        <taxon>Gammaproteobacteria</taxon>
        <taxon>Enterobacterales</taxon>
        <taxon>Pectobacteriaceae</taxon>
        <taxon>Affinibrenneria</taxon>
    </lineage>
</organism>
<keyword evidence="1" id="KW-0732">Signal</keyword>
<feature type="signal peptide" evidence="1">
    <location>
        <begin position="1"/>
        <end position="20"/>
    </location>
</feature>
<evidence type="ECO:0000313" key="3">
    <source>
        <dbReference type="Proteomes" id="UP000335415"/>
    </source>
</evidence>
<dbReference type="Proteomes" id="UP000335415">
    <property type="component" value="Unassembled WGS sequence"/>
</dbReference>
<dbReference type="OrthoDB" id="6549770at2"/>
<dbReference type="AlphaFoldDB" id="A0A5J5FRP3"/>
<evidence type="ECO:0000313" key="2">
    <source>
        <dbReference type="EMBL" id="KAA8995630.1"/>
    </source>
</evidence>
<proteinExistence type="predicted"/>
<sequence length="116" mass="13019">MTKMKSALFFLALLPVAASAKAVPNDCHSWPMNMTEVWLKNSGIVDITDLDESKTEITLLASEKKPHHLYTNIFKFMFHAKDGETYEVITKNDASDDECSVSEVDSYLISKSSINQ</sequence>
<gene>
    <name evidence="2" type="ORF">FJU30_24020</name>
</gene>
<dbReference type="RefSeq" id="WP_150437489.1">
    <property type="nucleotide sequence ID" value="NZ_VYKJ01000018.1"/>
</dbReference>
<comment type="caution">
    <text evidence="2">The sequence shown here is derived from an EMBL/GenBank/DDBJ whole genome shotgun (WGS) entry which is preliminary data.</text>
</comment>
<keyword evidence="3" id="KW-1185">Reference proteome</keyword>
<feature type="chain" id="PRO_5023886681" evidence="1">
    <location>
        <begin position="21"/>
        <end position="116"/>
    </location>
</feature>